<gene>
    <name evidence="2" type="ORF">HINF_LOCUS17182</name>
    <name evidence="1" type="ORF">HINF_LOCUS63847</name>
</gene>
<proteinExistence type="predicted"/>
<evidence type="ECO:0000313" key="2">
    <source>
        <dbReference type="EMBL" id="CAL6001064.1"/>
    </source>
</evidence>
<dbReference type="EMBL" id="CAXDID020000043">
    <property type="protein sequence ID" value="CAL6001064.1"/>
    <property type="molecule type" value="Genomic_DNA"/>
</dbReference>
<dbReference type="InterPro" id="IPR032675">
    <property type="entry name" value="LRR_dom_sf"/>
</dbReference>
<organism evidence="1">
    <name type="scientific">Hexamita inflata</name>
    <dbReference type="NCBI Taxonomy" id="28002"/>
    <lineage>
        <taxon>Eukaryota</taxon>
        <taxon>Metamonada</taxon>
        <taxon>Diplomonadida</taxon>
        <taxon>Hexamitidae</taxon>
        <taxon>Hexamitinae</taxon>
        <taxon>Hexamita</taxon>
    </lineage>
</organism>
<keyword evidence="3" id="KW-1185">Reference proteome</keyword>
<dbReference type="Proteomes" id="UP001642409">
    <property type="component" value="Unassembled WGS sequence"/>
</dbReference>
<dbReference type="InterPro" id="IPR001611">
    <property type="entry name" value="Leu-rich_rpt"/>
</dbReference>
<comment type="caution">
    <text evidence="1">The sequence shown here is derived from an EMBL/GenBank/DDBJ whole genome shotgun (WGS) entry which is preliminary data.</text>
</comment>
<reference evidence="2 3" key="2">
    <citation type="submission" date="2024-07" db="EMBL/GenBank/DDBJ databases">
        <authorList>
            <person name="Akdeniz Z."/>
        </authorList>
    </citation>
    <scope>NUCLEOTIDE SEQUENCE [LARGE SCALE GENOMIC DNA]</scope>
</reference>
<name>A0AA86RQD7_9EUKA</name>
<dbReference type="PROSITE" id="PS51450">
    <property type="entry name" value="LRR"/>
    <property type="match status" value="1"/>
</dbReference>
<evidence type="ECO:0000313" key="3">
    <source>
        <dbReference type="Proteomes" id="UP001642409"/>
    </source>
</evidence>
<dbReference type="AlphaFoldDB" id="A0AA86RQD7"/>
<accession>A0AA86RQD7</accession>
<reference evidence="1" key="1">
    <citation type="submission" date="2023-06" db="EMBL/GenBank/DDBJ databases">
        <authorList>
            <person name="Kurt Z."/>
        </authorList>
    </citation>
    <scope>NUCLEOTIDE SEQUENCE</scope>
</reference>
<dbReference type="Gene3D" id="3.80.10.10">
    <property type="entry name" value="Ribonuclease Inhibitor"/>
    <property type="match status" value="1"/>
</dbReference>
<evidence type="ECO:0000313" key="1">
    <source>
        <dbReference type="EMBL" id="CAI9976202.1"/>
    </source>
</evidence>
<protein>
    <submittedName>
        <fullName evidence="1">Leucine-rich repeat domain superfamily</fullName>
    </submittedName>
    <submittedName>
        <fullName evidence="2">Leucine-rich_repeat domain superfamily</fullName>
    </submittedName>
</protein>
<dbReference type="EMBL" id="CATOUU010001173">
    <property type="protein sequence ID" value="CAI9976202.1"/>
    <property type="molecule type" value="Genomic_DNA"/>
</dbReference>
<sequence>MLNTLIYLNLRSNDIINIDALKDQKDIRELYLTHNNIDDFTPFQNNLKKKQYGCSCGPIWMNGVSVSAKNHAYQYTNEKYYDYQYELDDDQLN</sequence>
<dbReference type="SUPFAM" id="SSF52075">
    <property type="entry name" value="Outer arm dynein light chain 1"/>
    <property type="match status" value="1"/>
</dbReference>